<dbReference type="Pfam" id="PF01814">
    <property type="entry name" value="Hemerythrin"/>
    <property type="match status" value="1"/>
</dbReference>
<keyword evidence="3" id="KW-0479">Metal-binding</keyword>
<feature type="domain" description="Hemerythrin-like" evidence="5">
    <location>
        <begin position="18"/>
        <end position="133"/>
    </location>
</feature>
<dbReference type="CDD" id="cd12107">
    <property type="entry name" value="Hemerythrin"/>
    <property type="match status" value="1"/>
</dbReference>
<keyword evidence="4" id="KW-0408">Iron</keyword>
<dbReference type="InterPro" id="IPR035938">
    <property type="entry name" value="Hemerythrin-like_sf"/>
</dbReference>
<sequence>MSTTRNSAGFSPECEVSIPEIDEQHATFFDMIERIGTVADDLYRPLDDDAVDEALDIMAEIREHAQAHFGTEEGYMQEVDYPGLDDHRTAHERFLDDIARLEGELLNGSAVPPIKVRTFLTESCRGHILSMDKPFGQFYNKNK</sequence>
<dbReference type="SUPFAM" id="SSF47188">
    <property type="entry name" value="Hemerythrin-like"/>
    <property type="match status" value="1"/>
</dbReference>
<evidence type="ECO:0000256" key="1">
    <source>
        <dbReference type="ARBA" id="ARBA00010587"/>
    </source>
</evidence>
<protein>
    <recommendedName>
        <fullName evidence="5">Hemerythrin-like domain-containing protein</fullName>
    </recommendedName>
</protein>
<dbReference type="PROSITE" id="PS00550">
    <property type="entry name" value="HEMERYTHRINS"/>
    <property type="match status" value="1"/>
</dbReference>
<proteinExistence type="inferred from homology"/>
<dbReference type="InterPro" id="IPR050669">
    <property type="entry name" value="Hemerythrin"/>
</dbReference>
<evidence type="ECO:0000313" key="7">
    <source>
        <dbReference type="Proteomes" id="UP001061361"/>
    </source>
</evidence>
<dbReference type="InterPro" id="IPR012827">
    <property type="entry name" value="Hemerythrin_metal-bd"/>
</dbReference>
<dbReference type="RefSeq" id="WP_264982008.1">
    <property type="nucleotide sequence ID" value="NZ_AP026708.1"/>
</dbReference>
<evidence type="ECO:0000313" key="6">
    <source>
        <dbReference type="EMBL" id="BDQ35117.1"/>
    </source>
</evidence>
<keyword evidence="7" id="KW-1185">Reference proteome</keyword>
<keyword evidence="2" id="KW-0561">Oxygen transport</keyword>
<dbReference type="Gene3D" id="1.20.120.50">
    <property type="entry name" value="Hemerythrin-like"/>
    <property type="match status" value="1"/>
</dbReference>
<dbReference type="InterPro" id="IPR016131">
    <property type="entry name" value="Haemerythrin_Fe_BS"/>
</dbReference>
<dbReference type="NCBIfam" id="TIGR02481">
    <property type="entry name" value="hemeryth_dom"/>
    <property type="match status" value="1"/>
</dbReference>
<dbReference type="Proteomes" id="UP001061361">
    <property type="component" value="Chromosome"/>
</dbReference>
<dbReference type="PANTHER" id="PTHR37164:SF1">
    <property type="entry name" value="BACTERIOHEMERYTHRIN"/>
    <property type="match status" value="1"/>
</dbReference>
<gene>
    <name evidence="6" type="ORF">JCM14722_26590</name>
</gene>
<evidence type="ECO:0000259" key="5">
    <source>
        <dbReference type="Pfam" id="PF01814"/>
    </source>
</evidence>
<dbReference type="PANTHER" id="PTHR37164">
    <property type="entry name" value="BACTERIOHEMERYTHRIN"/>
    <property type="match status" value="1"/>
</dbReference>
<accession>A0ABM8AUC3</accession>
<evidence type="ECO:0000256" key="2">
    <source>
        <dbReference type="ARBA" id="ARBA00022621"/>
    </source>
</evidence>
<name>A0ABM8AUC3_9BACT</name>
<evidence type="ECO:0000256" key="3">
    <source>
        <dbReference type="ARBA" id="ARBA00022723"/>
    </source>
</evidence>
<comment type="similarity">
    <text evidence="1">Belongs to the hemerythrin family.</text>
</comment>
<dbReference type="InterPro" id="IPR012312">
    <property type="entry name" value="Hemerythrin-like"/>
</dbReference>
<dbReference type="EMBL" id="AP026708">
    <property type="protein sequence ID" value="BDQ35117.1"/>
    <property type="molecule type" value="Genomic_DNA"/>
</dbReference>
<organism evidence="6 7">
    <name type="scientific">Pseudodesulfovibrio portus</name>
    <dbReference type="NCBI Taxonomy" id="231439"/>
    <lineage>
        <taxon>Bacteria</taxon>
        <taxon>Pseudomonadati</taxon>
        <taxon>Thermodesulfobacteriota</taxon>
        <taxon>Desulfovibrionia</taxon>
        <taxon>Desulfovibrionales</taxon>
        <taxon>Desulfovibrionaceae</taxon>
    </lineage>
</organism>
<evidence type="ECO:0000256" key="4">
    <source>
        <dbReference type="ARBA" id="ARBA00023004"/>
    </source>
</evidence>
<keyword evidence="2" id="KW-0813">Transport</keyword>
<reference evidence="6" key="1">
    <citation type="submission" date="2022-08" db="EMBL/GenBank/DDBJ databases">
        <title>Genome Sequence of the sulphate-reducing bacterium, Pseudodesulfovibrio portus JCM14722.</title>
        <authorList>
            <person name="Kondo R."/>
            <person name="Kataoka T."/>
        </authorList>
    </citation>
    <scope>NUCLEOTIDE SEQUENCE</scope>
    <source>
        <strain evidence="6">JCM 14722</strain>
    </source>
</reference>